<evidence type="ECO:0000313" key="3">
    <source>
        <dbReference type="EMBL" id="GGO47497.1"/>
    </source>
</evidence>
<feature type="chain" id="PRO_5047478594" description="Extracellular solute-binding protein" evidence="2">
    <location>
        <begin position="30"/>
        <end position="459"/>
    </location>
</feature>
<evidence type="ECO:0008006" key="5">
    <source>
        <dbReference type="Google" id="ProtNLM"/>
    </source>
</evidence>
<dbReference type="EMBL" id="BMNG01000008">
    <property type="protein sequence ID" value="GGO47497.1"/>
    <property type="molecule type" value="Genomic_DNA"/>
</dbReference>
<feature type="signal peptide" evidence="2">
    <location>
        <begin position="1"/>
        <end position="29"/>
    </location>
</feature>
<evidence type="ECO:0000313" key="4">
    <source>
        <dbReference type="Proteomes" id="UP000656881"/>
    </source>
</evidence>
<dbReference type="RefSeq" id="WP_189175045.1">
    <property type="nucleotide sequence ID" value="NZ_BMNG01000008.1"/>
</dbReference>
<keyword evidence="4" id="KW-1185">Reference proteome</keyword>
<sequence length="459" mass="49339">MTRQRPRRRRTALACCLLLLAALAGGGCADRSRETLVVLGPWTGAEGTAFEAMLKRLEDASPSSQLRSSRGGPTGVTYTYKGTRSLRETLVAQLEAGDPPDVAVLNSLGELTEYARDNRLEPLDTPGHPPWAPRVDVNGSSRTYWVPLKVDLKSLVWSKEGGERDRARPRWCVGMASQATSGWPGTDWIEDLLLHRSGPEAYARWATGRLSWRSPEVRGAWTAWAQLLGERSKKSVDLSLTTSYEGTSDPKAARPAPRGLLNSPELDCTHEHQSAFIRYLYANAKGEEGGGKGSGGGVRVDPSARFLPGPAAHDGAYEVAGDMAAVFSGSPAARELVERLSGGEARRLWHEEAEPELRPFFPGAGDPQPTDPGGGKAAALLTGKAETLCFDASDAMPPALRDAFHRAVLRYFRDPSGDRLDTLLGQLDTVRAETGLQGRGTTGHNSLPPEALCAPPTDG</sequence>
<gene>
    <name evidence="3" type="ORF">GCM10012286_40930</name>
</gene>
<comment type="caution">
    <text evidence="3">The sequence shown here is derived from an EMBL/GenBank/DDBJ whole genome shotgun (WGS) entry which is preliminary data.</text>
</comment>
<proteinExistence type="predicted"/>
<dbReference type="Gene3D" id="3.40.190.10">
    <property type="entry name" value="Periplasmic binding protein-like II"/>
    <property type="match status" value="2"/>
</dbReference>
<dbReference type="SUPFAM" id="SSF53850">
    <property type="entry name" value="Periplasmic binding protein-like II"/>
    <property type="match status" value="1"/>
</dbReference>
<dbReference type="Proteomes" id="UP000656881">
    <property type="component" value="Unassembled WGS sequence"/>
</dbReference>
<accession>A0ABQ2M6L8</accession>
<feature type="region of interest" description="Disordered" evidence="1">
    <location>
        <begin position="435"/>
        <end position="459"/>
    </location>
</feature>
<dbReference type="PROSITE" id="PS51257">
    <property type="entry name" value="PROKAR_LIPOPROTEIN"/>
    <property type="match status" value="1"/>
</dbReference>
<protein>
    <recommendedName>
        <fullName evidence="5">Extracellular solute-binding protein</fullName>
    </recommendedName>
</protein>
<evidence type="ECO:0000256" key="1">
    <source>
        <dbReference type="SAM" id="MobiDB-lite"/>
    </source>
</evidence>
<evidence type="ECO:0000256" key="2">
    <source>
        <dbReference type="SAM" id="SignalP"/>
    </source>
</evidence>
<name>A0ABQ2M6L8_9ACTN</name>
<organism evidence="3 4">
    <name type="scientific">Streptomyces lasiicapitis</name>
    <dbReference type="NCBI Taxonomy" id="1923961"/>
    <lineage>
        <taxon>Bacteria</taxon>
        <taxon>Bacillati</taxon>
        <taxon>Actinomycetota</taxon>
        <taxon>Actinomycetes</taxon>
        <taxon>Kitasatosporales</taxon>
        <taxon>Streptomycetaceae</taxon>
        <taxon>Streptomyces</taxon>
    </lineage>
</organism>
<reference evidence="4" key="1">
    <citation type="journal article" date="2019" name="Int. J. Syst. Evol. Microbiol.">
        <title>The Global Catalogue of Microorganisms (GCM) 10K type strain sequencing project: providing services to taxonomists for standard genome sequencing and annotation.</title>
        <authorList>
            <consortium name="The Broad Institute Genomics Platform"/>
            <consortium name="The Broad Institute Genome Sequencing Center for Infectious Disease"/>
            <person name="Wu L."/>
            <person name="Ma J."/>
        </authorList>
    </citation>
    <scope>NUCLEOTIDE SEQUENCE [LARGE SCALE GENOMIC DNA]</scope>
    <source>
        <strain evidence="4">CGMCC 4.7349</strain>
    </source>
</reference>
<keyword evidence="2" id="KW-0732">Signal</keyword>
<feature type="region of interest" description="Disordered" evidence="1">
    <location>
        <begin position="242"/>
        <end position="264"/>
    </location>
</feature>